<accession>N1UWY1</accession>
<dbReference type="AlphaFoldDB" id="N1UWY1"/>
<sequence length="79" mass="8464">MPGWAWWGVALVLFAGFAMWRSRRRVRAGADGSSGEAGSGWTASDHVAMGGVWLSLLLLLVSAFLDLSNVDLERSLTGL</sequence>
<proteinExistence type="predicted"/>
<evidence type="ECO:0000313" key="2">
    <source>
        <dbReference type="EMBL" id="EMY33580.1"/>
    </source>
</evidence>
<keyword evidence="1" id="KW-1133">Transmembrane helix</keyword>
<name>N1UWY1_9MICC</name>
<comment type="caution">
    <text evidence="2">The sequence shown here is derived from an EMBL/GenBank/DDBJ whole genome shotgun (WGS) entry which is preliminary data.</text>
</comment>
<keyword evidence="3" id="KW-1185">Reference proteome</keyword>
<dbReference type="EMBL" id="ANPE02000168">
    <property type="protein sequence ID" value="EMY33580.1"/>
    <property type="molecule type" value="Genomic_DNA"/>
</dbReference>
<organism evidence="2 3">
    <name type="scientific">Arthrobacter crystallopoietes BAB-32</name>
    <dbReference type="NCBI Taxonomy" id="1246476"/>
    <lineage>
        <taxon>Bacteria</taxon>
        <taxon>Bacillati</taxon>
        <taxon>Actinomycetota</taxon>
        <taxon>Actinomycetes</taxon>
        <taxon>Micrococcales</taxon>
        <taxon>Micrococcaceae</taxon>
        <taxon>Crystallibacter</taxon>
    </lineage>
</organism>
<keyword evidence="1" id="KW-0812">Transmembrane</keyword>
<gene>
    <name evidence="2" type="ORF">D477_014106</name>
</gene>
<reference evidence="2 3" key="1">
    <citation type="journal article" date="2013" name="Genome Announc.">
        <title>Draft Genome Sequence of Arthrobacter crystallopoietes Strain BAB-32, Revealing Genes for Bioremediation.</title>
        <authorList>
            <person name="Joshi M.N."/>
            <person name="Pandit A.S."/>
            <person name="Sharma A."/>
            <person name="Pandya R.V."/>
            <person name="Desai S.M."/>
            <person name="Saxena A.K."/>
            <person name="Bagatharia S.B."/>
        </authorList>
    </citation>
    <scope>NUCLEOTIDE SEQUENCE [LARGE SCALE GENOMIC DNA]</scope>
    <source>
        <strain evidence="2 3">BAB-32</strain>
    </source>
</reference>
<protein>
    <submittedName>
        <fullName evidence="2">Uncharacterized protein</fullName>
    </submittedName>
</protein>
<dbReference type="Proteomes" id="UP000010729">
    <property type="component" value="Unassembled WGS sequence"/>
</dbReference>
<evidence type="ECO:0000256" key="1">
    <source>
        <dbReference type="SAM" id="Phobius"/>
    </source>
</evidence>
<feature type="transmembrane region" description="Helical" evidence="1">
    <location>
        <begin position="6"/>
        <end position="22"/>
    </location>
</feature>
<keyword evidence="1" id="KW-0472">Membrane</keyword>
<evidence type="ECO:0000313" key="3">
    <source>
        <dbReference type="Proteomes" id="UP000010729"/>
    </source>
</evidence>